<dbReference type="InterPro" id="IPR008602">
    <property type="entry name" value="Duffy-antigen-binding"/>
</dbReference>
<feature type="compositionally biased region" description="Basic and acidic residues" evidence="2">
    <location>
        <begin position="694"/>
        <end position="704"/>
    </location>
</feature>
<evidence type="ECO:0000256" key="2">
    <source>
        <dbReference type="SAM" id="MobiDB-lite"/>
    </source>
</evidence>
<gene>
    <name evidence="7" type="primary">var</name>
</gene>
<feature type="domain" description="Cysteine-rich interdomain region 1 gamma" evidence="5">
    <location>
        <begin position="1172"/>
        <end position="1223"/>
    </location>
</feature>
<evidence type="ECO:0000313" key="7">
    <source>
        <dbReference type="EMBL" id="ANJ21020.1"/>
    </source>
</evidence>
<dbReference type="EMBL" id="KX154900">
    <property type="protein sequence ID" value="ANJ21020.1"/>
    <property type="molecule type" value="Genomic_DNA"/>
</dbReference>
<feature type="compositionally biased region" description="Polar residues" evidence="2">
    <location>
        <begin position="1390"/>
        <end position="1399"/>
    </location>
</feature>
<feature type="compositionally biased region" description="Basic and acidic residues" evidence="2">
    <location>
        <begin position="1778"/>
        <end position="1793"/>
    </location>
</feature>
<dbReference type="FunFam" id="1.20.58.830:FF:000001">
    <property type="entry name" value="Erythrocyte membrane protein 1, PfEMP1"/>
    <property type="match status" value="1"/>
</dbReference>
<dbReference type="VEuPathDB" id="PlasmoDB:PfKE01_040019400"/>
<dbReference type="VEuPathDB" id="PlasmoDB:PfGA01_100045400"/>
<evidence type="ECO:0000259" key="6">
    <source>
        <dbReference type="Pfam" id="PF22672"/>
    </source>
</evidence>
<feature type="compositionally biased region" description="Pro residues" evidence="2">
    <location>
        <begin position="574"/>
        <end position="583"/>
    </location>
</feature>
<dbReference type="FunFam" id="1.20.58.1930:FF:000001">
    <property type="entry name" value="Erythrocyte membrane protein 1, PfEMP1"/>
    <property type="match status" value="1"/>
</dbReference>
<accession>A0A191VZ79</accession>
<dbReference type="VEuPathDB" id="PlasmoDB:PfNF135_120059400"/>
<feature type="domain" description="Duffy-binding-like" evidence="6">
    <location>
        <begin position="977"/>
        <end position="1128"/>
    </location>
</feature>
<feature type="coiled-coil region" evidence="1">
    <location>
        <begin position="189"/>
        <end position="216"/>
    </location>
</feature>
<dbReference type="InterPro" id="IPR004258">
    <property type="entry name" value="DBL"/>
</dbReference>
<feature type="domain" description="Duffy-antigen binding" evidence="4">
    <location>
        <begin position="1"/>
        <end position="119"/>
    </location>
</feature>
<dbReference type="Gene3D" id="1.20.58.830">
    <property type="match status" value="3"/>
</dbReference>
<feature type="non-terminal residue" evidence="7">
    <location>
        <position position="1"/>
    </location>
</feature>
<feature type="domain" description="Duffy-antigen binding" evidence="4">
    <location>
        <begin position="719"/>
        <end position="910"/>
    </location>
</feature>
<dbReference type="Pfam" id="PF18562">
    <property type="entry name" value="CIDR1_gamma"/>
    <property type="match status" value="1"/>
</dbReference>
<feature type="domain" description="Duffy-binding-like" evidence="6">
    <location>
        <begin position="1708"/>
        <end position="1817"/>
    </location>
</feature>
<sequence length="1936" mass="222180">DIVRGKDLYLGYDNKEKEQRKKLEQKLKEIFKEIHENLGTEEKNHYNDRTNYYQLREDWWYANRSTVWKAITCDAPPTAPYFRGTCGGEKTETLAKNKCRCDDVNIVPTYFDYVPQYLRWFEEWAGDFCRKRKHKLKDAIKKCRGNYVNGEPKYCSRNGYDCTKTIRGIDKLVPDPECTNCSLVCTPFVDWIENKKKEFEKQKEKYDEEIKKKDQKTRTSITIGDKTINNLYVGDFYEKLEKQYGSVQTFLGLLNKETTCKEQPYDDGEERCINFNEGTEKTFSHKEYCDTCPLCATKVKKQDGKWENKKYEGKCPNKGLTLFDNSKSTEIELIVKDGEGQTIMQKLGSLCGNGAKKNIKKKTWKCYYQEEEKNTGIPRSSHCILQNVNKNTSQQEIVPFNSLFWQWVTEMLIDSIDWRKELNSCINNNSGKCIKSCKKHCECFKKWVDQKKEEWQQLENRYEKENFSGDYGIPWTAYGTLESYLQTIYLPMIQKDYPKEKPVEEMQKIIEENSKDIRKCTKKNNSITKFLQHEEEDAKKCKETHNEEKCNQQKKQQRPSPARGGAAKTGEPPAVQPAGPPRADPTDDEEEEEEEEELENDADKNVEEVQEEEKKEGSEGEDTKEETVAEVTEDPAAPSPSQNEVNPCDIVATLFNDPSQFSDACTLKYGPKAPTSWKCVTPSGDNTRGSEGGGRSRRDAEPTRGSESAPSSDSNQGSICVPPRRRKLYLGGFDKFISGQTTSPPPSNSRAGDTALRDAFIQSAAIETFFLWHKYKEEKKREEKERKEADGELVTHISSVEKELQKDLETGEIPEEFKRQMFYTLGDYRDILFSGNNDNTKSSTYNDIINGDKEMQEKEGNIKTAIQTFFQNGDKNPVQTPKDWWEENGPHIWNGMICALTYKEDTSGPKGQTPKQDQSLKDALLDNNKPKSPNDYENVVLKEENSGPMSTSASPSGENTPLSKFVVRPTYFRYLEEWGQNFCKKRTEMLGNIRGECVKSDGRCSGYGESCDYIREQKYDTISSFNCPGCGKYCRFYKKWIEKKKTEYEKQKNAYGEQKSNYENEQKDKCQTQSNNNAKEFCVTLKTTSTDAAAFLNNLGPCKKNSGQGNGKDILNFSQPKETFKHAENCKPCSQFKIKCKGNGDCKGGTYEKCNSKTYIDANDIENKGDSTQEVTMLVSDNSGKEFDGVKDSCKNADILKGFREDKWKCFYVCGVDICEQTNVNGGTDGKEYIQIRALLRLWLEYFLEDYNKIRKKLKPCIENGKGKEQKCFKGCKENCDCVKKWVEEKKKEWEKIRKRYLEQYKNAGGSDDYNVKNFLEQAPFHDEVLKAIKPCTKFDDFEKSKECAVAASSEKESGKQDKKSDIIDCLLKKLETKATSCKEKHSDQTHQTSCQESPSVEDDEPLEEDEQNQVKAPKICPAQPPQKEEKGGCDPAPTTPKEPVPTRRKEHWSESWSDSWRTSRTPRILGKWKRRKIITTCEIVEDIIKKSNDGTKTIDGCHSKNEDKNYPKWECDKSKFKNGEEGACMPPRRQKLCVHYLKQSMTNTNELKYAFIKCAAVETLHSWHYYKNKNGNEAETLESGTIPEEFKRQMFYTFADYRDICLGTDISSITDMRSAVSIAKDNIYKVFNNSYQTSIDHRKSWWEKHGPEIWEGMLCALEKISGNTSIKSNSIYKYSNAKFTSAGDAPKLREFVNRPQFLRWFTEWGEDFCREHKTQLDILLKACKYCTVSEGGISEGTKTCNDKENCDACKRQCQEYQKWLKTWKENYKEQNEKFQRDKENGTYKKDAASTDANSATNAREYLDKQLKNMTCTNGNSEPCNYNCMENASKQQKQSPHGSNDMPESLNEEPKDVKDKCNCHPDECSGLSVTDSGFPDVSAFAGGIPSGRCKAFESPPKKNEPPQYDPTNDILKSTIPVTIVLALGSIAFLFIN</sequence>
<dbReference type="InterPro" id="IPR042202">
    <property type="entry name" value="Duffy-ag-bd_sf"/>
</dbReference>
<dbReference type="InterPro" id="IPR041480">
    <property type="entry name" value="CIDR1_gamma"/>
</dbReference>
<evidence type="ECO:0000259" key="3">
    <source>
        <dbReference type="Pfam" id="PF03011"/>
    </source>
</evidence>
<dbReference type="InterPro" id="IPR054595">
    <property type="entry name" value="DBL_C"/>
</dbReference>
<feature type="compositionally biased region" description="Acidic residues" evidence="2">
    <location>
        <begin position="586"/>
        <end position="600"/>
    </location>
</feature>
<dbReference type="VEuPathDB" id="PlasmoDB:PfIT_020005200"/>
<dbReference type="VEuPathDB" id="PlasmoDB:PfNF54_030005300"/>
<dbReference type="SUPFAM" id="SSF140924">
    <property type="entry name" value="Duffy binding domain-like"/>
    <property type="match status" value="5"/>
</dbReference>
<feature type="compositionally biased region" description="Basic and acidic residues" evidence="2">
    <location>
        <begin position="1445"/>
        <end position="1454"/>
    </location>
</feature>
<feature type="compositionally biased region" description="Basic and acidic residues" evidence="2">
    <location>
        <begin position="542"/>
        <end position="551"/>
    </location>
</feature>
<keyword evidence="1" id="KW-0175">Coiled coil</keyword>
<name>A0A191VZ79_PLAFA</name>
<feature type="region of interest" description="Disordered" evidence="2">
    <location>
        <begin position="1778"/>
        <end position="1801"/>
    </location>
</feature>
<dbReference type="VEuPathDB" id="PlasmoDB:PfML01_000059800"/>
<evidence type="ECO:0000256" key="1">
    <source>
        <dbReference type="SAM" id="Coils"/>
    </source>
</evidence>
<dbReference type="VEuPathDB" id="PlasmoDB:Pf7G8_050038400"/>
<protein>
    <submittedName>
        <fullName evidence="7">Erythrocyte membrane protein 1</fullName>
    </submittedName>
</protein>
<feature type="coiled-coil region" evidence="1">
    <location>
        <begin position="1041"/>
        <end position="1068"/>
    </location>
</feature>
<dbReference type="VEuPathDB" id="PlasmoDB:PfHB3_030029400"/>
<feature type="compositionally biased region" description="Polar residues" evidence="2">
    <location>
        <begin position="705"/>
        <end position="718"/>
    </location>
</feature>
<feature type="region of interest" description="Disordered" evidence="2">
    <location>
        <begin position="542"/>
        <end position="648"/>
    </location>
</feature>
<dbReference type="FunFam" id="1.20.1310.20:FF:000012">
    <property type="entry name" value="Erythrocyte membrane protein 1, PfEMP1"/>
    <property type="match status" value="1"/>
</dbReference>
<dbReference type="Pfam" id="PF03011">
    <property type="entry name" value="PFEMP"/>
    <property type="match status" value="2"/>
</dbReference>
<feature type="non-terminal residue" evidence="7">
    <location>
        <position position="1936"/>
    </location>
</feature>
<evidence type="ECO:0000259" key="4">
    <source>
        <dbReference type="Pfam" id="PF05424"/>
    </source>
</evidence>
<dbReference type="VEuPathDB" id="PlasmoDB:PfCD01_130005500"/>
<dbReference type="Gene3D" id="1.20.1310.20">
    <property type="entry name" value="Duffy-antigen binding domain"/>
    <property type="match status" value="3"/>
</dbReference>
<dbReference type="Pfam" id="PF22672">
    <property type="entry name" value="DBL_C"/>
    <property type="match status" value="3"/>
</dbReference>
<dbReference type="GO" id="GO:0046789">
    <property type="term" value="F:host cell surface receptor binding"/>
    <property type="evidence" value="ECO:0007669"/>
    <property type="project" value="InterPro"/>
</dbReference>
<dbReference type="VEuPathDB" id="PlasmoDB:PfTG01_140005100"/>
<dbReference type="Gene3D" id="1.20.58.1930">
    <property type="match status" value="2"/>
</dbReference>
<feature type="compositionally biased region" description="Acidic residues" evidence="2">
    <location>
        <begin position="1400"/>
        <end position="1412"/>
    </location>
</feature>
<dbReference type="VEuPathDB" id="PlasmoDB:PfKH02_020026400"/>
<proteinExistence type="predicted"/>
<feature type="compositionally biased region" description="Basic and acidic residues" evidence="2">
    <location>
        <begin position="601"/>
        <end position="618"/>
    </location>
</feature>
<dbReference type="Pfam" id="PF05424">
    <property type="entry name" value="Duffy_binding"/>
    <property type="match status" value="3"/>
</dbReference>
<dbReference type="FunFam" id="1.20.58.830:FF:000005">
    <property type="entry name" value="Erythrocyte membrane protein 1, PfEMP1"/>
    <property type="match status" value="1"/>
</dbReference>
<dbReference type="VEuPathDB" id="PlasmoDB:PfSD01_070028600"/>
<dbReference type="GO" id="GO:0016020">
    <property type="term" value="C:membrane"/>
    <property type="evidence" value="ECO:0007669"/>
    <property type="project" value="InterPro"/>
</dbReference>
<reference evidence="7" key="1">
    <citation type="journal article" date="2016" name="EMBO Mol. Med.">
        <title>Plasmodium falciparum var genes expressed in children with severe malaria encode CIDRalpha1 domains.</title>
        <authorList>
            <person name="Jespersen J.S."/>
            <person name="Wang C.W."/>
            <person name="Mkumbaye S.I."/>
            <person name="Minja D.T."/>
            <person name="Petersen B."/>
            <person name="Turner L."/>
            <person name="Petersen J.E."/>
            <person name="Lusingu J.P."/>
            <person name="Theander T.G."/>
            <person name="Lavstsen T."/>
        </authorList>
    </citation>
    <scope>NUCLEOTIDE SEQUENCE</scope>
    <source>
        <strain evidence="7">1974-2</strain>
    </source>
</reference>
<feature type="region of interest" description="Disordered" evidence="2">
    <location>
        <begin position="661"/>
        <end position="721"/>
    </location>
</feature>
<dbReference type="VEuPathDB" id="PlasmoDB:Pf7G8-2_000152500"/>
<feature type="region of interest" description="Disordered" evidence="2">
    <location>
        <begin position="1835"/>
        <end position="1858"/>
    </location>
</feature>
<feature type="domain" description="Duffy-antigen binding" evidence="4">
    <location>
        <begin position="1527"/>
        <end position="1678"/>
    </location>
</feature>
<dbReference type="VEuPathDB" id="PlasmoDB:PF3D7_0300100"/>
<feature type="domain" description="Duffy-binding-like" evidence="3">
    <location>
        <begin position="1239"/>
        <end position="1389"/>
    </location>
</feature>
<organism evidence="7">
    <name type="scientific">Plasmodium falciparum</name>
    <name type="common">malaria parasite P. falciparum</name>
    <dbReference type="NCBI Taxonomy" id="5833"/>
    <lineage>
        <taxon>Eukaryota</taxon>
        <taxon>Sar</taxon>
        <taxon>Alveolata</taxon>
        <taxon>Apicomplexa</taxon>
        <taxon>Aconoidasida</taxon>
        <taxon>Haemosporida</taxon>
        <taxon>Plasmodiidae</taxon>
        <taxon>Plasmodium</taxon>
        <taxon>Plasmodium (Laverania)</taxon>
    </lineage>
</organism>
<dbReference type="VEuPathDB" id="PlasmoDB:PfDd2_070005300"/>
<feature type="domain" description="Duffy-binding-like" evidence="6">
    <location>
        <begin position="123"/>
        <end position="287"/>
    </location>
</feature>
<feature type="domain" description="Duffy-binding-like" evidence="3">
    <location>
        <begin position="403"/>
        <end position="548"/>
    </location>
</feature>
<feature type="region of interest" description="Disordered" evidence="2">
    <location>
        <begin position="1381"/>
        <end position="1460"/>
    </location>
</feature>
<evidence type="ECO:0000259" key="5">
    <source>
        <dbReference type="Pfam" id="PF18562"/>
    </source>
</evidence>